<keyword evidence="7" id="KW-1185">Reference proteome</keyword>
<protein>
    <submittedName>
        <fullName evidence="6">ABC transporter ATP-binding protein</fullName>
    </submittedName>
</protein>
<organism evidence="6 7">
    <name type="scientific">Cellulomonas chitinilytica</name>
    <dbReference type="NCBI Taxonomy" id="398759"/>
    <lineage>
        <taxon>Bacteria</taxon>
        <taxon>Bacillati</taxon>
        <taxon>Actinomycetota</taxon>
        <taxon>Actinomycetes</taxon>
        <taxon>Micrococcales</taxon>
        <taxon>Cellulomonadaceae</taxon>
        <taxon>Cellulomonas</taxon>
    </lineage>
</organism>
<evidence type="ECO:0000256" key="1">
    <source>
        <dbReference type="ARBA" id="ARBA00005417"/>
    </source>
</evidence>
<dbReference type="EMBL" id="BONK01000001">
    <property type="protein sequence ID" value="GIG19538.1"/>
    <property type="molecule type" value="Genomic_DNA"/>
</dbReference>
<dbReference type="Pfam" id="PF08352">
    <property type="entry name" value="oligo_HPY"/>
    <property type="match status" value="1"/>
</dbReference>
<evidence type="ECO:0000259" key="5">
    <source>
        <dbReference type="PROSITE" id="PS50893"/>
    </source>
</evidence>
<keyword evidence="3" id="KW-0547">Nucleotide-binding</keyword>
<dbReference type="PROSITE" id="PS50893">
    <property type="entry name" value="ABC_TRANSPORTER_2"/>
    <property type="match status" value="2"/>
</dbReference>
<evidence type="ECO:0000313" key="6">
    <source>
        <dbReference type="EMBL" id="GIG19538.1"/>
    </source>
</evidence>
<evidence type="ECO:0000256" key="2">
    <source>
        <dbReference type="ARBA" id="ARBA00022448"/>
    </source>
</evidence>
<dbReference type="GO" id="GO:0005524">
    <property type="term" value="F:ATP binding"/>
    <property type="evidence" value="ECO:0007669"/>
    <property type="project" value="UniProtKB-KW"/>
</dbReference>
<evidence type="ECO:0000256" key="4">
    <source>
        <dbReference type="ARBA" id="ARBA00022840"/>
    </source>
</evidence>
<dbReference type="InterPro" id="IPR050319">
    <property type="entry name" value="ABC_transp_ATP-bind"/>
</dbReference>
<evidence type="ECO:0000313" key="7">
    <source>
        <dbReference type="Proteomes" id="UP000632740"/>
    </source>
</evidence>
<dbReference type="GO" id="GO:0055085">
    <property type="term" value="P:transmembrane transport"/>
    <property type="evidence" value="ECO:0007669"/>
    <property type="project" value="UniProtKB-ARBA"/>
</dbReference>
<dbReference type="SMART" id="SM00382">
    <property type="entry name" value="AAA"/>
    <property type="match status" value="2"/>
</dbReference>
<evidence type="ECO:0000256" key="3">
    <source>
        <dbReference type="ARBA" id="ARBA00022741"/>
    </source>
</evidence>
<dbReference type="InterPro" id="IPR013563">
    <property type="entry name" value="Oligopep_ABC_C"/>
</dbReference>
<keyword evidence="2" id="KW-0813">Transport</keyword>
<feature type="domain" description="ABC transporter" evidence="5">
    <location>
        <begin position="279"/>
        <end position="539"/>
    </location>
</feature>
<dbReference type="Proteomes" id="UP000632740">
    <property type="component" value="Unassembled WGS sequence"/>
</dbReference>
<comment type="caution">
    <text evidence="6">The sequence shown here is derived from an EMBL/GenBank/DDBJ whole genome shotgun (WGS) entry which is preliminary data.</text>
</comment>
<dbReference type="PANTHER" id="PTHR43776">
    <property type="entry name" value="TRANSPORT ATP-BINDING PROTEIN"/>
    <property type="match status" value="1"/>
</dbReference>
<dbReference type="Pfam" id="PF00005">
    <property type="entry name" value="ABC_tran"/>
    <property type="match status" value="2"/>
</dbReference>
<dbReference type="GO" id="GO:0015833">
    <property type="term" value="P:peptide transport"/>
    <property type="evidence" value="ECO:0007669"/>
    <property type="project" value="InterPro"/>
</dbReference>
<proteinExistence type="inferred from homology"/>
<dbReference type="InterPro" id="IPR003593">
    <property type="entry name" value="AAA+_ATPase"/>
</dbReference>
<dbReference type="NCBIfam" id="NF008453">
    <property type="entry name" value="PRK11308.1"/>
    <property type="match status" value="3"/>
</dbReference>
<keyword evidence="4 6" id="KW-0067">ATP-binding</keyword>
<dbReference type="GO" id="GO:0016887">
    <property type="term" value="F:ATP hydrolysis activity"/>
    <property type="evidence" value="ECO:0007669"/>
    <property type="project" value="InterPro"/>
</dbReference>
<name>A0A919TYB5_9CELL</name>
<dbReference type="InterPro" id="IPR003439">
    <property type="entry name" value="ABC_transporter-like_ATP-bd"/>
</dbReference>
<accession>A0A919TYB5</accession>
<dbReference type="AlphaFoldDB" id="A0A919TYB5"/>
<dbReference type="PANTHER" id="PTHR43776:SF7">
    <property type="entry name" value="D,D-DIPEPTIDE TRANSPORT ATP-BINDING PROTEIN DDPF-RELATED"/>
    <property type="match status" value="1"/>
</dbReference>
<dbReference type="PROSITE" id="PS00211">
    <property type="entry name" value="ABC_TRANSPORTER_1"/>
    <property type="match status" value="2"/>
</dbReference>
<comment type="similarity">
    <text evidence="1">Belongs to the ABC transporter superfamily.</text>
</comment>
<dbReference type="CDD" id="cd03257">
    <property type="entry name" value="ABC_NikE_OppD_transporters"/>
    <property type="match status" value="2"/>
</dbReference>
<feature type="domain" description="ABC transporter" evidence="5">
    <location>
        <begin position="5"/>
        <end position="255"/>
    </location>
</feature>
<dbReference type="RefSeq" id="WP_203747564.1">
    <property type="nucleotide sequence ID" value="NZ_BONK01000001.1"/>
</dbReference>
<dbReference type="InterPro" id="IPR027417">
    <property type="entry name" value="P-loop_NTPase"/>
</dbReference>
<reference evidence="6" key="1">
    <citation type="submission" date="2021-01" db="EMBL/GenBank/DDBJ databases">
        <title>Whole genome shotgun sequence of Cellulomonas chitinilytica NBRC 110799.</title>
        <authorList>
            <person name="Komaki H."/>
            <person name="Tamura T."/>
        </authorList>
    </citation>
    <scope>NUCLEOTIDE SEQUENCE</scope>
    <source>
        <strain evidence="6">NBRC 110799</strain>
    </source>
</reference>
<dbReference type="Gene3D" id="3.40.50.300">
    <property type="entry name" value="P-loop containing nucleotide triphosphate hydrolases"/>
    <property type="match status" value="2"/>
</dbReference>
<dbReference type="FunFam" id="3.40.50.300:FF:000016">
    <property type="entry name" value="Oligopeptide ABC transporter ATP-binding component"/>
    <property type="match status" value="1"/>
</dbReference>
<dbReference type="InterPro" id="IPR017871">
    <property type="entry name" value="ABC_transporter-like_CS"/>
</dbReference>
<sequence length="552" mass="60128">MTAVLSVENLTVGYRTRGTLVPVVHDVSFEVEPGQVLALVGESGSGKTTTGHAVLGLLPGNGQVTGGRIRFRDQVLTELGPRGWRDVRGRAVSLIPQDPGVSLDPVRRVGHQVEDVLRLHTDLDARARRDRVLELFELVGFTDVERRYRQYPGELSGGMRQRVLIASAIAVEPDLIIADEPTSGLDATVQKQVLDLIDDLRARSGTSVVLVTHDLGVAADRSDLLGVMQHGRLVETGPTAQVLADPQHDYTRRLLDSVPARLASARERVEVPASREVVVEVEDLRKVYGDVAAVDGTSFEVRRGETFSIVGESGSGKSTTARVLTGLTQATSGRVRLLGTDVTGLGRRGFRPLRRDVQIVYQNPYASFDPRFDVYQVVEEPLRSLRDRPPGSGGRFSGRFSGQFSGRLGGRRPHEDEVVAALEAAALPADVVHRHPRELSGGQRQRVAIARALVLEPKIVVLDEPISALDVSVAAQILELLRTLQAERDLTYVFISHDLAVVRAISDRVAVMREGRIVEHGPVERVFSAPETDYTVQLLDAIAGRRLTAGVP</sequence>
<gene>
    <name evidence="6" type="ORF">Cch01nite_02620</name>
</gene>
<dbReference type="SUPFAM" id="SSF52540">
    <property type="entry name" value="P-loop containing nucleoside triphosphate hydrolases"/>
    <property type="match status" value="2"/>
</dbReference>